<organism evidence="1">
    <name type="scientific">uncultured Pyrinomonadaceae bacterium</name>
    <dbReference type="NCBI Taxonomy" id="2283094"/>
    <lineage>
        <taxon>Bacteria</taxon>
        <taxon>Pseudomonadati</taxon>
        <taxon>Acidobacteriota</taxon>
        <taxon>Blastocatellia</taxon>
        <taxon>Blastocatellales</taxon>
        <taxon>Pyrinomonadaceae</taxon>
        <taxon>environmental samples</taxon>
    </lineage>
</organism>
<sequence>MVYQSVLYQTNGNAPGRNYFTPMEAGLQWKSQARLSSYQWMGGAKQLFFKNVAR</sequence>
<name>A0A6J4NB74_9BACT</name>
<dbReference type="EMBL" id="CADCUR010000038">
    <property type="protein sequence ID" value="CAA9382957.1"/>
    <property type="molecule type" value="Genomic_DNA"/>
</dbReference>
<dbReference type="AlphaFoldDB" id="A0A6J4NB74"/>
<reference evidence="1" key="1">
    <citation type="submission" date="2020-02" db="EMBL/GenBank/DDBJ databases">
        <authorList>
            <person name="Meier V. D."/>
        </authorList>
    </citation>
    <scope>NUCLEOTIDE SEQUENCE</scope>
    <source>
        <strain evidence="1">AVDCRST_MAG74</strain>
    </source>
</reference>
<gene>
    <name evidence="1" type="ORF">AVDCRST_MAG74-509</name>
</gene>
<proteinExistence type="predicted"/>
<evidence type="ECO:0000313" key="1">
    <source>
        <dbReference type="EMBL" id="CAA9382957.1"/>
    </source>
</evidence>
<accession>A0A6J4NB74</accession>
<protein>
    <submittedName>
        <fullName evidence="1">Uncharacterized protein</fullName>
    </submittedName>
</protein>